<evidence type="ECO:0000256" key="1">
    <source>
        <dbReference type="SAM" id="Phobius"/>
    </source>
</evidence>
<feature type="transmembrane region" description="Helical" evidence="1">
    <location>
        <begin position="12"/>
        <end position="35"/>
    </location>
</feature>
<name>A0A928Z2Z5_9CYAN</name>
<keyword evidence="1" id="KW-0472">Membrane</keyword>
<organism evidence="2 3">
    <name type="scientific">Romeriopsis navalis LEGE 11480</name>
    <dbReference type="NCBI Taxonomy" id="2777977"/>
    <lineage>
        <taxon>Bacteria</taxon>
        <taxon>Bacillati</taxon>
        <taxon>Cyanobacteriota</taxon>
        <taxon>Cyanophyceae</taxon>
        <taxon>Leptolyngbyales</taxon>
        <taxon>Leptolyngbyaceae</taxon>
        <taxon>Romeriopsis</taxon>
        <taxon>Romeriopsis navalis</taxon>
    </lineage>
</organism>
<dbReference type="AlphaFoldDB" id="A0A928Z2Z5"/>
<keyword evidence="3" id="KW-1185">Reference proteome</keyword>
<dbReference type="Proteomes" id="UP000625316">
    <property type="component" value="Unassembled WGS sequence"/>
</dbReference>
<accession>A0A928Z2Z5</accession>
<reference evidence="2" key="1">
    <citation type="submission" date="2020-10" db="EMBL/GenBank/DDBJ databases">
        <authorList>
            <person name="Castelo-Branco R."/>
            <person name="Eusebio N."/>
            <person name="Adriana R."/>
            <person name="Vieira A."/>
            <person name="Brugerolle De Fraissinette N."/>
            <person name="Rezende De Castro R."/>
            <person name="Schneider M.P."/>
            <person name="Vasconcelos V."/>
            <person name="Leao P.N."/>
        </authorList>
    </citation>
    <scope>NUCLEOTIDE SEQUENCE</scope>
    <source>
        <strain evidence="2">LEGE 11480</strain>
    </source>
</reference>
<evidence type="ECO:0000313" key="3">
    <source>
        <dbReference type="Proteomes" id="UP000625316"/>
    </source>
</evidence>
<comment type="caution">
    <text evidence="2">The sequence shown here is derived from an EMBL/GenBank/DDBJ whole genome shotgun (WGS) entry which is preliminary data.</text>
</comment>
<dbReference type="PROSITE" id="PS51257">
    <property type="entry name" value="PROKAR_LIPOPROTEIN"/>
    <property type="match status" value="1"/>
</dbReference>
<evidence type="ECO:0000313" key="2">
    <source>
        <dbReference type="EMBL" id="MBE9030094.1"/>
    </source>
</evidence>
<gene>
    <name evidence="2" type="ORF">IQ266_10175</name>
</gene>
<sequence>MHRYLFDRLRPFGLGILAVVPAFLIGVGCTEMLFIRPLQQSVSHGIIHAEAPRP</sequence>
<keyword evidence="1" id="KW-0812">Transmembrane</keyword>
<dbReference type="EMBL" id="JADEXQ010000028">
    <property type="protein sequence ID" value="MBE9030094.1"/>
    <property type="molecule type" value="Genomic_DNA"/>
</dbReference>
<keyword evidence="1" id="KW-1133">Transmembrane helix</keyword>
<dbReference type="RefSeq" id="WP_264324921.1">
    <property type="nucleotide sequence ID" value="NZ_JADEXQ010000028.1"/>
</dbReference>
<proteinExistence type="predicted"/>
<protein>
    <submittedName>
        <fullName evidence="2">Uncharacterized protein</fullName>
    </submittedName>
</protein>